<evidence type="ECO:0000256" key="6">
    <source>
        <dbReference type="ARBA" id="ARBA00022679"/>
    </source>
</evidence>
<reference evidence="15 16" key="1">
    <citation type="submission" date="2019-03" db="EMBL/GenBank/DDBJ databases">
        <title>Genomic Encyclopedia of Type Strains, Phase IV (KMG-IV): sequencing the most valuable type-strain genomes for metagenomic binning, comparative biology and taxonomic classification.</title>
        <authorList>
            <person name="Goeker M."/>
        </authorList>
    </citation>
    <scope>NUCLEOTIDE SEQUENCE [LARGE SCALE GENOMIC DNA]</scope>
    <source>
        <strain evidence="15 16">DSM 19605</strain>
    </source>
</reference>
<dbReference type="Gene3D" id="6.10.340.10">
    <property type="match status" value="1"/>
</dbReference>
<evidence type="ECO:0000256" key="10">
    <source>
        <dbReference type="ARBA" id="ARBA00023136"/>
    </source>
</evidence>
<evidence type="ECO:0000313" key="15">
    <source>
        <dbReference type="EMBL" id="TDQ38420.1"/>
    </source>
</evidence>
<name>A0A4R6TX13_9BURK</name>
<sequence length="701" mass="77772">MAWLKTPRWMNRSVRHKLLAIALLPLAVVFPLLVLALMLWSHVAYDRLLTAKVRADLAVANGYFQQVLYEVGAGTRGVALSLALHQALASARAHGGALIAPPPGGVSAYGDRYPELAALHELLLDERERLGLDILVLVRPDEATPELATDATDYSATLRLMTQEELAEWAPHLLERTGIPLVETRNASPTERDNEDRAMVMLASLPVPDAEGRPWAVLHGGLLLNQNLAFIDHINRIVYPEGSLPFGSVGTATLFLDDVRITTNVRLFQDQRAIGTRVSQAVRDAVLGRGETWLDRAFVVNDWYVSAYQPLQDARGERVGMLYVGYLERPYRWMRYGMLGVMGFIFLAVMTLAAVFSVRWARSIFRPVEQMNETIKRIEDGESGARVGPIAARDELGALANHLDHLLDVVEDNTRRLREWAETLDLKVQERTRELEASNASLRQAQQQLVKSEKLAAIGQLTASVAHEINNPIAVMQGNLDLIRHELGPAADPVRGEFRLLDEQIERMRLIVTQLLQYARPTEFAGYVDQQDVNQVAADCLVLVGHLLQQRGIRVEQDYRARARAGINRQELQQVIINLMINAVQAMPDKGCLTLRTLDWVGDTTGTTLGAIVEVADTGPGLSPAVLERLFSPFFTTKNDGNGLGLWISQGLVERYGGRLEADNRTDEQGAVFRLRLLTEPLVPSESQAPTGDGRPGRLQP</sequence>
<dbReference type="InterPro" id="IPR033463">
    <property type="entry name" value="sCache_3"/>
</dbReference>
<dbReference type="Pfam" id="PF00512">
    <property type="entry name" value="HisKA"/>
    <property type="match status" value="1"/>
</dbReference>
<keyword evidence="10 12" id="KW-0472">Membrane</keyword>
<dbReference type="SMART" id="SM00304">
    <property type="entry name" value="HAMP"/>
    <property type="match status" value="1"/>
</dbReference>
<dbReference type="SMART" id="SM00388">
    <property type="entry name" value="HisKA"/>
    <property type="match status" value="1"/>
</dbReference>
<evidence type="ECO:0000256" key="8">
    <source>
        <dbReference type="ARBA" id="ARBA00022777"/>
    </source>
</evidence>
<dbReference type="Pfam" id="PF17202">
    <property type="entry name" value="sCache_3_3"/>
    <property type="match status" value="1"/>
</dbReference>
<keyword evidence="11" id="KW-0175">Coiled coil</keyword>
<dbReference type="InterPro" id="IPR036097">
    <property type="entry name" value="HisK_dim/P_sf"/>
</dbReference>
<dbReference type="InterPro" id="IPR029151">
    <property type="entry name" value="Sensor-like_sf"/>
</dbReference>
<feature type="coiled-coil region" evidence="11">
    <location>
        <begin position="428"/>
        <end position="455"/>
    </location>
</feature>
<dbReference type="PROSITE" id="PS50885">
    <property type="entry name" value="HAMP"/>
    <property type="match status" value="1"/>
</dbReference>
<dbReference type="Gene3D" id="1.10.287.130">
    <property type="match status" value="1"/>
</dbReference>
<dbReference type="InterPro" id="IPR003594">
    <property type="entry name" value="HATPase_dom"/>
</dbReference>
<dbReference type="CDD" id="cd00082">
    <property type="entry name" value="HisKA"/>
    <property type="match status" value="1"/>
</dbReference>
<dbReference type="Gene3D" id="3.30.565.10">
    <property type="entry name" value="Histidine kinase-like ATPase, C-terminal domain"/>
    <property type="match status" value="1"/>
</dbReference>
<evidence type="ECO:0000256" key="9">
    <source>
        <dbReference type="ARBA" id="ARBA00022989"/>
    </source>
</evidence>
<evidence type="ECO:0000256" key="12">
    <source>
        <dbReference type="SAM" id="Phobius"/>
    </source>
</evidence>
<dbReference type="SUPFAM" id="SSF55874">
    <property type="entry name" value="ATPase domain of HSP90 chaperone/DNA topoisomerase II/histidine kinase"/>
    <property type="match status" value="1"/>
</dbReference>
<evidence type="ECO:0000259" key="13">
    <source>
        <dbReference type="PROSITE" id="PS50109"/>
    </source>
</evidence>
<keyword evidence="7 12" id="KW-0812">Transmembrane</keyword>
<dbReference type="GO" id="GO:0000155">
    <property type="term" value="F:phosphorelay sensor kinase activity"/>
    <property type="evidence" value="ECO:0007669"/>
    <property type="project" value="InterPro"/>
</dbReference>
<evidence type="ECO:0000256" key="7">
    <source>
        <dbReference type="ARBA" id="ARBA00022692"/>
    </source>
</evidence>
<evidence type="ECO:0000256" key="2">
    <source>
        <dbReference type="ARBA" id="ARBA00004651"/>
    </source>
</evidence>
<feature type="domain" description="HAMP" evidence="14">
    <location>
        <begin position="362"/>
        <end position="415"/>
    </location>
</feature>
<comment type="caution">
    <text evidence="15">The sequence shown here is derived from an EMBL/GenBank/DDBJ whole genome shotgun (WGS) entry which is preliminary data.</text>
</comment>
<dbReference type="GO" id="GO:0005886">
    <property type="term" value="C:plasma membrane"/>
    <property type="evidence" value="ECO:0007669"/>
    <property type="project" value="UniProtKB-SubCell"/>
</dbReference>
<evidence type="ECO:0000256" key="5">
    <source>
        <dbReference type="ARBA" id="ARBA00022553"/>
    </source>
</evidence>
<keyword evidence="5" id="KW-0597">Phosphoprotein</keyword>
<evidence type="ECO:0000256" key="4">
    <source>
        <dbReference type="ARBA" id="ARBA00022475"/>
    </source>
</evidence>
<dbReference type="PROSITE" id="PS50109">
    <property type="entry name" value="HIS_KIN"/>
    <property type="match status" value="1"/>
</dbReference>
<dbReference type="PRINTS" id="PR00344">
    <property type="entry name" value="BCTRLSENSOR"/>
</dbReference>
<gene>
    <name evidence="15" type="ORF">DFR43_12126</name>
</gene>
<keyword evidence="6" id="KW-0808">Transferase</keyword>
<dbReference type="SUPFAM" id="SSF103190">
    <property type="entry name" value="Sensory domain-like"/>
    <property type="match status" value="1"/>
</dbReference>
<accession>A0A4R6TX13</accession>
<dbReference type="SMART" id="SM00387">
    <property type="entry name" value="HATPase_c"/>
    <property type="match status" value="1"/>
</dbReference>
<evidence type="ECO:0000313" key="16">
    <source>
        <dbReference type="Proteomes" id="UP000295510"/>
    </source>
</evidence>
<evidence type="ECO:0000256" key="11">
    <source>
        <dbReference type="SAM" id="Coils"/>
    </source>
</evidence>
<dbReference type="Proteomes" id="UP000295510">
    <property type="component" value="Unassembled WGS sequence"/>
</dbReference>
<dbReference type="InterPro" id="IPR003661">
    <property type="entry name" value="HisK_dim/P_dom"/>
</dbReference>
<dbReference type="EMBL" id="SNYL01000021">
    <property type="protein sequence ID" value="TDQ38420.1"/>
    <property type="molecule type" value="Genomic_DNA"/>
</dbReference>
<dbReference type="InterPro" id="IPR004358">
    <property type="entry name" value="Sig_transdc_His_kin-like_C"/>
</dbReference>
<feature type="domain" description="Histidine kinase" evidence="13">
    <location>
        <begin position="464"/>
        <end position="681"/>
    </location>
</feature>
<dbReference type="Pfam" id="PF02518">
    <property type="entry name" value="HATPase_c"/>
    <property type="match status" value="1"/>
</dbReference>
<organism evidence="15 16">
    <name type="scientific">Tepidicella xavieri</name>
    <dbReference type="NCBI Taxonomy" id="360241"/>
    <lineage>
        <taxon>Bacteria</taxon>
        <taxon>Pseudomonadati</taxon>
        <taxon>Pseudomonadota</taxon>
        <taxon>Betaproteobacteria</taxon>
        <taxon>Burkholderiales</taxon>
        <taxon>Tepidicella</taxon>
    </lineage>
</organism>
<dbReference type="AlphaFoldDB" id="A0A4R6TX13"/>
<evidence type="ECO:0000259" key="14">
    <source>
        <dbReference type="PROSITE" id="PS50885"/>
    </source>
</evidence>
<dbReference type="PANTHER" id="PTHR43065">
    <property type="entry name" value="SENSOR HISTIDINE KINASE"/>
    <property type="match status" value="1"/>
</dbReference>
<comment type="subcellular location">
    <subcellularLocation>
        <location evidence="2">Cell membrane</location>
        <topology evidence="2">Multi-pass membrane protein</topology>
    </subcellularLocation>
</comment>
<protein>
    <recommendedName>
        <fullName evidence="3">histidine kinase</fullName>
        <ecNumber evidence="3">2.7.13.3</ecNumber>
    </recommendedName>
</protein>
<dbReference type="SUPFAM" id="SSF47384">
    <property type="entry name" value="Homodimeric domain of signal transducing histidine kinase"/>
    <property type="match status" value="1"/>
</dbReference>
<dbReference type="InterPro" id="IPR005467">
    <property type="entry name" value="His_kinase_dom"/>
</dbReference>
<dbReference type="CDD" id="cd06225">
    <property type="entry name" value="HAMP"/>
    <property type="match status" value="1"/>
</dbReference>
<dbReference type="Pfam" id="PF00672">
    <property type="entry name" value="HAMP"/>
    <property type="match status" value="1"/>
</dbReference>
<dbReference type="PANTHER" id="PTHR43065:SF22">
    <property type="entry name" value="HISTIDINE KINASE"/>
    <property type="match status" value="1"/>
</dbReference>
<evidence type="ECO:0000256" key="1">
    <source>
        <dbReference type="ARBA" id="ARBA00000085"/>
    </source>
</evidence>
<keyword evidence="4" id="KW-1003">Cell membrane</keyword>
<dbReference type="EC" id="2.7.13.3" evidence="3"/>
<feature type="transmembrane region" description="Helical" evidence="12">
    <location>
        <begin position="333"/>
        <end position="356"/>
    </location>
</feature>
<dbReference type="RefSeq" id="WP_211338666.1">
    <property type="nucleotide sequence ID" value="NZ_SNYL01000021.1"/>
</dbReference>
<keyword evidence="16" id="KW-1185">Reference proteome</keyword>
<evidence type="ECO:0000256" key="3">
    <source>
        <dbReference type="ARBA" id="ARBA00012438"/>
    </source>
</evidence>
<dbReference type="SUPFAM" id="SSF158472">
    <property type="entry name" value="HAMP domain-like"/>
    <property type="match status" value="1"/>
</dbReference>
<proteinExistence type="predicted"/>
<comment type="catalytic activity">
    <reaction evidence="1">
        <text>ATP + protein L-histidine = ADP + protein N-phospho-L-histidine.</text>
        <dbReference type="EC" id="2.7.13.3"/>
    </reaction>
</comment>
<dbReference type="InterPro" id="IPR036890">
    <property type="entry name" value="HATPase_C_sf"/>
</dbReference>
<keyword evidence="8" id="KW-0418">Kinase</keyword>
<dbReference type="InterPro" id="IPR003660">
    <property type="entry name" value="HAMP_dom"/>
</dbReference>
<keyword evidence="9 12" id="KW-1133">Transmembrane helix</keyword>